<evidence type="ECO:0000313" key="1">
    <source>
        <dbReference type="EMBL" id="RYP06343.1"/>
    </source>
</evidence>
<name>A0A4Q4TM12_9PEZI</name>
<dbReference type="InterPro" id="IPR043132">
    <property type="entry name" value="BCAT-like_C"/>
</dbReference>
<dbReference type="OrthoDB" id="409992at2759"/>
<dbReference type="Proteomes" id="UP000293360">
    <property type="component" value="Unassembled WGS sequence"/>
</dbReference>
<dbReference type="AlphaFoldDB" id="A0A4Q4TM12"/>
<keyword evidence="2" id="KW-1185">Reference proteome</keyword>
<dbReference type="STRING" id="155417.A0A4Q4TM12"/>
<dbReference type="EMBL" id="QJNU01000135">
    <property type="protein sequence ID" value="RYP06343.1"/>
    <property type="molecule type" value="Genomic_DNA"/>
</dbReference>
<gene>
    <name evidence="1" type="ORF">DL764_003220</name>
</gene>
<protein>
    <submittedName>
        <fullName evidence="1">Uncharacterized protein</fullName>
    </submittedName>
</protein>
<organism evidence="1 2">
    <name type="scientific">Monosporascus ibericus</name>
    <dbReference type="NCBI Taxonomy" id="155417"/>
    <lineage>
        <taxon>Eukaryota</taxon>
        <taxon>Fungi</taxon>
        <taxon>Dikarya</taxon>
        <taxon>Ascomycota</taxon>
        <taxon>Pezizomycotina</taxon>
        <taxon>Sordariomycetes</taxon>
        <taxon>Xylariomycetidae</taxon>
        <taxon>Xylariales</taxon>
        <taxon>Xylariales incertae sedis</taxon>
        <taxon>Monosporascus</taxon>
    </lineage>
</organism>
<evidence type="ECO:0000313" key="2">
    <source>
        <dbReference type="Proteomes" id="UP000293360"/>
    </source>
</evidence>
<accession>A0A4Q4TM12</accession>
<comment type="caution">
    <text evidence="1">The sequence shown here is derived from an EMBL/GenBank/DDBJ whole genome shotgun (WGS) entry which is preliminary data.</text>
</comment>
<sequence>MSARYENGDSRHPELGSLLVKQTLAVLYEEDDDDKERADSGHGGAFWSISLHEEIRENRGVSADPSRPIFISGLCRAAPPFVSRAPFCVYVAPMPLGAQDGAPPVKALVLDNFDRATPQGTGHAKAEIDEFSASGLLAVKKHSPDIDRAGHDADGGNFDVTIVVPDSPTMLGSLTSDSFQHIARSFGWKRGEAASPVH</sequence>
<dbReference type="Gene3D" id="3.20.10.10">
    <property type="entry name" value="D-amino Acid Aminotransferase, subunit A, domain 2"/>
    <property type="match status" value="1"/>
</dbReference>
<reference evidence="1 2" key="1">
    <citation type="submission" date="2018-06" db="EMBL/GenBank/DDBJ databases">
        <title>Complete Genomes of Monosporascus.</title>
        <authorList>
            <person name="Robinson A.J."/>
            <person name="Natvig D.O."/>
        </authorList>
    </citation>
    <scope>NUCLEOTIDE SEQUENCE [LARGE SCALE GENOMIC DNA]</scope>
    <source>
        <strain evidence="1 2">CBS 110550</strain>
    </source>
</reference>
<proteinExistence type="predicted"/>